<dbReference type="Gene3D" id="2.60.200.10">
    <property type="match status" value="1"/>
</dbReference>
<dbReference type="SMART" id="SM01243">
    <property type="entry name" value="IRF-3"/>
    <property type="match status" value="1"/>
</dbReference>
<organism evidence="3 4">
    <name type="scientific">Zalophus californianus</name>
    <name type="common">California sealion</name>
    <dbReference type="NCBI Taxonomy" id="9704"/>
    <lineage>
        <taxon>Eukaryota</taxon>
        <taxon>Metazoa</taxon>
        <taxon>Chordata</taxon>
        <taxon>Craniata</taxon>
        <taxon>Vertebrata</taxon>
        <taxon>Euteleostomi</taxon>
        <taxon>Mammalia</taxon>
        <taxon>Eutheria</taxon>
        <taxon>Laurasiatheria</taxon>
        <taxon>Carnivora</taxon>
        <taxon>Caniformia</taxon>
        <taxon>Pinnipedia</taxon>
        <taxon>Otariidae</taxon>
        <taxon>Zalophus</taxon>
    </lineage>
</organism>
<reference evidence="4" key="1">
    <citation type="submission" date="2025-08" db="UniProtKB">
        <authorList>
            <consortium name="RefSeq"/>
        </authorList>
    </citation>
    <scope>IDENTIFICATION</scope>
    <source>
        <tissue evidence="4">Blood</tissue>
    </source>
</reference>
<feature type="domain" description="Interferon regulatory factor-3" evidence="2">
    <location>
        <begin position="131"/>
        <end position="279"/>
    </location>
</feature>
<dbReference type="GO" id="GO:0000981">
    <property type="term" value="F:DNA-binding transcription factor activity, RNA polymerase II-specific"/>
    <property type="evidence" value="ECO:0007669"/>
    <property type="project" value="TreeGrafter"/>
</dbReference>
<dbReference type="GeneID" id="113938188"/>
<evidence type="ECO:0000313" key="3">
    <source>
        <dbReference type="Proteomes" id="UP000515165"/>
    </source>
</evidence>
<evidence type="ECO:0000313" key="4">
    <source>
        <dbReference type="RefSeq" id="XP_027479258.2"/>
    </source>
</evidence>
<dbReference type="GO" id="GO:0000978">
    <property type="term" value="F:RNA polymerase II cis-regulatory region sequence-specific DNA binding"/>
    <property type="evidence" value="ECO:0007669"/>
    <property type="project" value="TreeGrafter"/>
</dbReference>
<name>A0A6J2FGZ2_ZALCA</name>
<dbReference type="CTD" id="128853"/>
<dbReference type="AlphaFoldDB" id="A0A6J2FGZ2"/>
<dbReference type="Pfam" id="PF10401">
    <property type="entry name" value="IRF-3"/>
    <property type="match status" value="1"/>
</dbReference>
<proteinExistence type="predicted"/>
<gene>
    <name evidence="4" type="primary">DUSP15</name>
</gene>
<dbReference type="SUPFAM" id="SSF49879">
    <property type="entry name" value="SMAD/FHA domain"/>
    <property type="match status" value="1"/>
</dbReference>
<evidence type="ECO:0000256" key="1">
    <source>
        <dbReference type="SAM" id="MobiDB-lite"/>
    </source>
</evidence>
<keyword evidence="3" id="KW-1185">Reference proteome</keyword>
<dbReference type="PANTHER" id="PTHR11949:SF24">
    <property type="entry name" value="INTERFERON REGULATORY FACTOR 9"/>
    <property type="match status" value="1"/>
</dbReference>
<dbReference type="InterPro" id="IPR017855">
    <property type="entry name" value="SMAD-like_dom_sf"/>
</dbReference>
<dbReference type="GO" id="GO:0002376">
    <property type="term" value="P:immune system process"/>
    <property type="evidence" value="ECO:0007669"/>
    <property type="project" value="TreeGrafter"/>
</dbReference>
<dbReference type="InterPro" id="IPR019471">
    <property type="entry name" value="Interferon_reg_factor-3"/>
</dbReference>
<dbReference type="PANTHER" id="PTHR11949">
    <property type="entry name" value="INTERFERON REGULATORY FACTOR"/>
    <property type="match status" value="1"/>
</dbReference>
<dbReference type="InterPro" id="IPR008984">
    <property type="entry name" value="SMAD_FHA_dom_sf"/>
</dbReference>
<accession>A0A6J2FGZ2</accession>
<feature type="region of interest" description="Disordered" evidence="1">
    <location>
        <begin position="81"/>
        <end position="115"/>
    </location>
</feature>
<protein>
    <submittedName>
        <fullName evidence="4">Dual specificity protein phosphatase 15 isoform X8</fullName>
    </submittedName>
</protein>
<dbReference type="RefSeq" id="XP_027479258.2">
    <property type="nucleotide sequence ID" value="XM_027623457.2"/>
</dbReference>
<evidence type="ECO:0000259" key="2">
    <source>
        <dbReference type="SMART" id="SM01243"/>
    </source>
</evidence>
<dbReference type="GO" id="GO:0005634">
    <property type="term" value="C:nucleus"/>
    <property type="evidence" value="ECO:0007669"/>
    <property type="project" value="TreeGrafter"/>
</dbReference>
<sequence length="309" mass="34843">MLHVSLTVRPLHLLLPLPGIPSPLHVHRANCHHAQLKHLLRSLPYCIHWSNALIKLQLRAFPRPSLIPSTSSIGMTSPAADCLQLPKGRDTERGAWPTEGAPMTPDQPRRMRTKSNLPGWPSSAPCHPLPGSQPLQLTTGTRRRTLHTTGAPCPLRTSATLVRFPEPGARELQRLGRHLQRGVLAERLCRSRGDRRGPLRPHRAPPHKLERGRTCQLLDTRRFLEELRAHLQDGRQEPEYQIRLCFGKEYPGPPDRPEERLIMAHVEPVFASELFLHSSITTVVSRRWQVPSPASPDGVTHLLMQLSQQ</sequence>
<dbReference type="Proteomes" id="UP000515165">
    <property type="component" value="Chromosome 8"/>
</dbReference>